<gene>
    <name evidence="3" type="ORF">C7B82_22165</name>
</gene>
<evidence type="ECO:0000256" key="1">
    <source>
        <dbReference type="ARBA" id="ARBA00005578"/>
    </source>
</evidence>
<dbReference type="OrthoDB" id="9796738at2"/>
<evidence type="ECO:0000313" key="4">
    <source>
        <dbReference type="Proteomes" id="UP000239576"/>
    </source>
</evidence>
<protein>
    <submittedName>
        <fullName evidence="3">BolA family transcriptional regulator</fullName>
    </submittedName>
</protein>
<dbReference type="AlphaFoldDB" id="A0A2T1DZ55"/>
<dbReference type="RefSeq" id="WP_106258660.1">
    <property type="nucleotide sequence ID" value="NZ_CAWNSW010000160.1"/>
</dbReference>
<organism evidence="3 4">
    <name type="scientific">Stenomitos frigidus ULC18</name>
    <dbReference type="NCBI Taxonomy" id="2107698"/>
    <lineage>
        <taxon>Bacteria</taxon>
        <taxon>Bacillati</taxon>
        <taxon>Cyanobacteriota</taxon>
        <taxon>Cyanophyceae</taxon>
        <taxon>Leptolyngbyales</taxon>
        <taxon>Leptolyngbyaceae</taxon>
        <taxon>Stenomitos</taxon>
    </lineage>
</organism>
<proteinExistence type="inferred from homology"/>
<dbReference type="PANTHER" id="PTHR46229:SF2">
    <property type="entry name" value="BOLA-LIKE PROTEIN 1"/>
    <property type="match status" value="1"/>
</dbReference>
<dbReference type="EMBL" id="PVWK01000121">
    <property type="protein sequence ID" value="PSB25762.1"/>
    <property type="molecule type" value="Genomic_DNA"/>
</dbReference>
<dbReference type="PIRSF" id="PIRSF003113">
    <property type="entry name" value="BolA"/>
    <property type="match status" value="1"/>
</dbReference>
<name>A0A2T1DZ55_9CYAN</name>
<evidence type="ECO:0000313" key="3">
    <source>
        <dbReference type="EMBL" id="PSB25762.1"/>
    </source>
</evidence>
<sequence>MISPDQVETMIKAELPDAQVQVLTNDGEHYEVTVVSSQFDGKRLVQQHQLVNKAVQQHLLSGAIHAMAIKTYTPQDWAVASQAV</sequence>
<reference evidence="3 4" key="2">
    <citation type="submission" date="2018-03" db="EMBL/GenBank/DDBJ databases">
        <title>The ancient ancestry and fast evolution of plastids.</title>
        <authorList>
            <person name="Moore K.R."/>
            <person name="Magnabosco C."/>
            <person name="Momper L."/>
            <person name="Gold D.A."/>
            <person name="Bosak T."/>
            <person name="Fournier G.P."/>
        </authorList>
    </citation>
    <scope>NUCLEOTIDE SEQUENCE [LARGE SCALE GENOMIC DNA]</scope>
    <source>
        <strain evidence="3 4">ULC18</strain>
    </source>
</reference>
<dbReference type="PANTHER" id="PTHR46229">
    <property type="entry name" value="BOLA TRANSCRIPTION REGULATOR"/>
    <property type="match status" value="1"/>
</dbReference>
<comment type="caution">
    <text evidence="3">The sequence shown here is derived from an EMBL/GenBank/DDBJ whole genome shotgun (WGS) entry which is preliminary data.</text>
</comment>
<comment type="similarity">
    <text evidence="1 2">Belongs to the BolA/IbaG family.</text>
</comment>
<dbReference type="SUPFAM" id="SSF82657">
    <property type="entry name" value="BolA-like"/>
    <property type="match status" value="1"/>
</dbReference>
<reference evidence="4" key="1">
    <citation type="submission" date="2018-02" db="EMBL/GenBank/DDBJ databases">
        <authorList>
            <person name="Moore K."/>
            <person name="Momper L."/>
        </authorList>
    </citation>
    <scope>NUCLEOTIDE SEQUENCE [LARGE SCALE GENOMIC DNA]</scope>
    <source>
        <strain evidence="4">ULC18</strain>
    </source>
</reference>
<dbReference type="Proteomes" id="UP000239576">
    <property type="component" value="Unassembled WGS sequence"/>
</dbReference>
<dbReference type="Pfam" id="PF01722">
    <property type="entry name" value="BolA"/>
    <property type="match status" value="1"/>
</dbReference>
<dbReference type="InterPro" id="IPR036065">
    <property type="entry name" value="BolA-like_sf"/>
</dbReference>
<evidence type="ECO:0000256" key="2">
    <source>
        <dbReference type="RuleBase" id="RU003860"/>
    </source>
</evidence>
<dbReference type="Gene3D" id="3.30.300.90">
    <property type="entry name" value="BolA-like"/>
    <property type="match status" value="1"/>
</dbReference>
<keyword evidence="4" id="KW-1185">Reference proteome</keyword>
<dbReference type="InterPro" id="IPR050961">
    <property type="entry name" value="BolA/IbaG_stress_morph_reg"/>
</dbReference>
<accession>A0A2T1DZ55</accession>
<dbReference type="InterPro" id="IPR002634">
    <property type="entry name" value="BolA"/>
</dbReference>